<evidence type="ECO:0000256" key="1">
    <source>
        <dbReference type="SAM" id="SignalP"/>
    </source>
</evidence>
<name>A0A6B8MF38_9HYPH</name>
<keyword evidence="3" id="KW-1185">Reference proteome</keyword>
<organism evidence="2 3">
    <name type="scientific">Methylocystis parvus</name>
    <dbReference type="NCBI Taxonomy" id="134"/>
    <lineage>
        <taxon>Bacteria</taxon>
        <taxon>Pseudomonadati</taxon>
        <taxon>Pseudomonadota</taxon>
        <taxon>Alphaproteobacteria</taxon>
        <taxon>Hyphomicrobiales</taxon>
        <taxon>Methylocystaceae</taxon>
        <taxon>Methylocystis</taxon>
    </lineage>
</organism>
<dbReference type="KEGG" id="mpar:F7D14_18595"/>
<protein>
    <recommendedName>
        <fullName evidence="4">Cysteine rich repeat-containing protein</fullName>
    </recommendedName>
</protein>
<evidence type="ECO:0000313" key="3">
    <source>
        <dbReference type="Proteomes" id="UP000422569"/>
    </source>
</evidence>
<dbReference type="EMBL" id="CP044331">
    <property type="protein sequence ID" value="QGM99290.1"/>
    <property type="molecule type" value="Genomic_DNA"/>
</dbReference>
<dbReference type="RefSeq" id="WP_026016484.1">
    <property type="nucleotide sequence ID" value="NZ_CP044331.1"/>
</dbReference>
<gene>
    <name evidence="2" type="ORF">F7D14_18595</name>
</gene>
<dbReference type="Proteomes" id="UP000422569">
    <property type="component" value="Chromosome"/>
</dbReference>
<evidence type="ECO:0000313" key="2">
    <source>
        <dbReference type="EMBL" id="QGM99290.1"/>
    </source>
</evidence>
<sequence>MRYLFSIPMLFVILAAAPAHAQGTDAQRAACERDAERLCSSAIPDVIAVENCLRGNVKSLSPACRKQFKGKGR</sequence>
<evidence type="ECO:0008006" key="4">
    <source>
        <dbReference type="Google" id="ProtNLM"/>
    </source>
</evidence>
<feature type="signal peptide" evidence="1">
    <location>
        <begin position="1"/>
        <end position="21"/>
    </location>
</feature>
<accession>A0A6B8MF38</accession>
<feature type="chain" id="PRO_5025472738" description="Cysteine rich repeat-containing protein" evidence="1">
    <location>
        <begin position="22"/>
        <end position="73"/>
    </location>
</feature>
<proteinExistence type="predicted"/>
<keyword evidence="1" id="KW-0732">Signal</keyword>
<dbReference type="AlphaFoldDB" id="A0A6B8MF38"/>
<reference evidence="2 3" key="1">
    <citation type="submission" date="2019-09" db="EMBL/GenBank/DDBJ databases">
        <title>Isolation and complete genome sequencing of Methylocystis species.</title>
        <authorList>
            <person name="Rumah B.L."/>
            <person name="Stead C.E."/>
            <person name="Stevens B.C."/>
            <person name="Minton N.P."/>
            <person name="Grosse-Honebrink A."/>
            <person name="Zhang Y."/>
        </authorList>
    </citation>
    <scope>NUCLEOTIDE SEQUENCE [LARGE SCALE GENOMIC DNA]</scope>
    <source>
        <strain evidence="2 3">BRCS2</strain>
    </source>
</reference>